<organism evidence="1 2">
    <name type="scientific">Staphylococcus phage Twort (strain DSM 17442 / HER 48)</name>
    <name type="common">Bacteriophage Twort</name>
    <dbReference type="NCBI Taxonomy" id="2908167"/>
    <lineage>
        <taxon>Viruses</taxon>
        <taxon>Duplodnaviria</taxon>
        <taxon>Heunggongvirae</taxon>
        <taxon>Uroviricota</taxon>
        <taxon>Caudoviricetes</taxon>
        <taxon>Herelleviridae</taxon>
        <taxon>Twortvirinae</taxon>
        <taxon>Twortvirus</taxon>
        <taxon>Twortvirus twort</taxon>
    </lineage>
</organism>
<gene>
    <name evidence="1" type="ORF">TwortDSMZ_075</name>
</gene>
<evidence type="ECO:0000313" key="2">
    <source>
        <dbReference type="Proteomes" id="UP000503318"/>
    </source>
</evidence>
<accession>A0A6H0X5N1</accession>
<protein>
    <submittedName>
        <fullName evidence="1">Uncharacterized protein</fullName>
    </submittedName>
</protein>
<proteinExistence type="predicted"/>
<reference evidence="1 2" key="1">
    <citation type="submission" date="2020-03" db="EMBL/GenBank/DDBJ databases">
        <title>Variable regions in the genome of staphylococcal bacteriophage Twort.</title>
        <authorList>
            <person name="Glowacka-Rutkowska A."/>
            <person name="Gawor J."/>
            <person name="Lobocka M."/>
        </authorList>
    </citation>
    <scope>NUCLEOTIDE SEQUENCE [LARGE SCALE GENOMIC DNA]</scope>
</reference>
<sequence length="34" mass="3873">MVSYISTLLKHFCSWSMETCLIMNDTSTSSTNLQ</sequence>
<dbReference type="Proteomes" id="UP000503318">
    <property type="component" value="Segment"/>
</dbReference>
<name>A0A6H0X5N1_BPTWO</name>
<dbReference type="EMBL" id="MT151386">
    <property type="protein sequence ID" value="QIW89216.1"/>
    <property type="molecule type" value="Genomic_DNA"/>
</dbReference>
<organismHost>
    <name type="scientific">Twortvirus twort</name>
    <dbReference type="NCBI Taxonomy" id="55510"/>
</organismHost>
<evidence type="ECO:0000313" key="1">
    <source>
        <dbReference type="EMBL" id="QIW89216.1"/>
    </source>
</evidence>